<accession>A0AAV4F1G3</accession>
<proteinExistence type="predicted"/>
<organism evidence="1 2">
    <name type="scientific">Elysia marginata</name>
    <dbReference type="NCBI Taxonomy" id="1093978"/>
    <lineage>
        <taxon>Eukaryota</taxon>
        <taxon>Metazoa</taxon>
        <taxon>Spiralia</taxon>
        <taxon>Lophotrochozoa</taxon>
        <taxon>Mollusca</taxon>
        <taxon>Gastropoda</taxon>
        <taxon>Heterobranchia</taxon>
        <taxon>Euthyneura</taxon>
        <taxon>Panpulmonata</taxon>
        <taxon>Sacoglossa</taxon>
        <taxon>Placobranchoidea</taxon>
        <taxon>Plakobranchidae</taxon>
        <taxon>Elysia</taxon>
    </lineage>
</organism>
<dbReference type="SUPFAM" id="SSF53098">
    <property type="entry name" value="Ribonuclease H-like"/>
    <property type="match status" value="1"/>
</dbReference>
<keyword evidence="2" id="KW-1185">Reference proteome</keyword>
<evidence type="ECO:0000313" key="2">
    <source>
        <dbReference type="Proteomes" id="UP000762676"/>
    </source>
</evidence>
<dbReference type="Proteomes" id="UP000762676">
    <property type="component" value="Unassembled WGS sequence"/>
</dbReference>
<gene>
    <name evidence="1" type="ORF">ElyMa_003700700</name>
</gene>
<dbReference type="InterPro" id="IPR012337">
    <property type="entry name" value="RNaseH-like_sf"/>
</dbReference>
<sequence length="145" mass="16881">MLTKAVLEHIKTNQKDTSKEQKFIIFFDSQAALQNIEQEATDQLSESIASLLKNHNIAFQSISSHRRILDSERADRLTKEGNKKQQTAYPLSYQEVKTVIREIYDREWKTKNSNCSIKNYMMQSLPRKDQCMICRCALTSLTLFT</sequence>
<name>A0AAV4F1G3_9GAST</name>
<evidence type="ECO:0008006" key="3">
    <source>
        <dbReference type="Google" id="ProtNLM"/>
    </source>
</evidence>
<dbReference type="GO" id="GO:0003676">
    <property type="term" value="F:nucleic acid binding"/>
    <property type="evidence" value="ECO:0007669"/>
    <property type="project" value="InterPro"/>
</dbReference>
<dbReference type="AlphaFoldDB" id="A0AAV4F1G3"/>
<evidence type="ECO:0000313" key="1">
    <source>
        <dbReference type="EMBL" id="GFR67237.1"/>
    </source>
</evidence>
<protein>
    <recommendedName>
        <fullName evidence="3">RNase H type-1 domain-containing protein</fullName>
    </recommendedName>
</protein>
<dbReference type="Gene3D" id="3.30.420.10">
    <property type="entry name" value="Ribonuclease H-like superfamily/Ribonuclease H"/>
    <property type="match status" value="1"/>
</dbReference>
<reference evidence="1 2" key="1">
    <citation type="journal article" date="2021" name="Elife">
        <title>Chloroplast acquisition without the gene transfer in kleptoplastic sea slugs, Plakobranchus ocellatus.</title>
        <authorList>
            <person name="Maeda T."/>
            <person name="Takahashi S."/>
            <person name="Yoshida T."/>
            <person name="Shimamura S."/>
            <person name="Takaki Y."/>
            <person name="Nagai Y."/>
            <person name="Toyoda A."/>
            <person name="Suzuki Y."/>
            <person name="Arimoto A."/>
            <person name="Ishii H."/>
            <person name="Satoh N."/>
            <person name="Nishiyama T."/>
            <person name="Hasebe M."/>
            <person name="Maruyama T."/>
            <person name="Minagawa J."/>
            <person name="Obokata J."/>
            <person name="Shigenobu S."/>
        </authorList>
    </citation>
    <scope>NUCLEOTIDE SEQUENCE [LARGE SCALE GENOMIC DNA]</scope>
</reference>
<comment type="caution">
    <text evidence="1">The sequence shown here is derived from an EMBL/GenBank/DDBJ whole genome shotgun (WGS) entry which is preliminary data.</text>
</comment>
<dbReference type="EMBL" id="BMAT01007591">
    <property type="protein sequence ID" value="GFR67237.1"/>
    <property type="molecule type" value="Genomic_DNA"/>
</dbReference>
<dbReference type="InterPro" id="IPR036397">
    <property type="entry name" value="RNaseH_sf"/>
</dbReference>